<sequence>SSRLPAPQPAATGSVPLRFAHLPPAARAHVVGPHLTGGADVKPAALPPLVPPGTRLTVRLPPRPRPLASLRPLPGSPCIYATLRPATEPLVADSTGSKDIVDVSLRRSDN</sequence>
<accession>A0AAQ3X5V4</accession>
<protein>
    <submittedName>
        <fullName evidence="2">Uncharacterized protein</fullName>
    </submittedName>
</protein>
<dbReference type="Proteomes" id="UP001341281">
    <property type="component" value="Chromosome 07"/>
</dbReference>
<dbReference type="EMBL" id="CP144751">
    <property type="protein sequence ID" value="WVZ86106.1"/>
    <property type="molecule type" value="Genomic_DNA"/>
</dbReference>
<name>A0AAQ3X5V4_PASNO</name>
<evidence type="ECO:0000313" key="3">
    <source>
        <dbReference type="Proteomes" id="UP001341281"/>
    </source>
</evidence>
<evidence type="ECO:0000313" key="2">
    <source>
        <dbReference type="EMBL" id="WVZ86106.1"/>
    </source>
</evidence>
<dbReference type="AlphaFoldDB" id="A0AAQ3X5V4"/>
<gene>
    <name evidence="2" type="ORF">U9M48_032941</name>
</gene>
<keyword evidence="3" id="KW-1185">Reference proteome</keyword>
<reference evidence="2 3" key="1">
    <citation type="submission" date="2024-02" db="EMBL/GenBank/DDBJ databases">
        <title>High-quality chromosome-scale genome assembly of Pensacola bahiagrass (Paspalum notatum Flugge var. saurae).</title>
        <authorList>
            <person name="Vega J.M."/>
            <person name="Podio M."/>
            <person name="Orjuela J."/>
            <person name="Siena L.A."/>
            <person name="Pessino S.C."/>
            <person name="Combes M.C."/>
            <person name="Mariac C."/>
            <person name="Albertini E."/>
            <person name="Pupilli F."/>
            <person name="Ortiz J.P.A."/>
            <person name="Leblanc O."/>
        </authorList>
    </citation>
    <scope>NUCLEOTIDE SEQUENCE [LARGE SCALE GENOMIC DNA]</scope>
    <source>
        <strain evidence="2">R1</strain>
        <tissue evidence="2">Leaf</tissue>
    </source>
</reference>
<evidence type="ECO:0000256" key="1">
    <source>
        <dbReference type="SAM" id="MobiDB-lite"/>
    </source>
</evidence>
<feature type="non-terminal residue" evidence="2">
    <location>
        <position position="1"/>
    </location>
</feature>
<proteinExistence type="predicted"/>
<organism evidence="2 3">
    <name type="scientific">Paspalum notatum var. saurae</name>
    <dbReference type="NCBI Taxonomy" id="547442"/>
    <lineage>
        <taxon>Eukaryota</taxon>
        <taxon>Viridiplantae</taxon>
        <taxon>Streptophyta</taxon>
        <taxon>Embryophyta</taxon>
        <taxon>Tracheophyta</taxon>
        <taxon>Spermatophyta</taxon>
        <taxon>Magnoliopsida</taxon>
        <taxon>Liliopsida</taxon>
        <taxon>Poales</taxon>
        <taxon>Poaceae</taxon>
        <taxon>PACMAD clade</taxon>
        <taxon>Panicoideae</taxon>
        <taxon>Andropogonodae</taxon>
        <taxon>Paspaleae</taxon>
        <taxon>Paspalinae</taxon>
        <taxon>Paspalum</taxon>
    </lineage>
</organism>
<feature type="region of interest" description="Disordered" evidence="1">
    <location>
        <begin position="31"/>
        <end position="71"/>
    </location>
</feature>
<feature type="compositionally biased region" description="Low complexity" evidence="1">
    <location>
        <begin position="52"/>
        <end position="71"/>
    </location>
</feature>